<gene>
    <name evidence="1" type="ORF">PLEOSDRAFT_1107980</name>
</gene>
<dbReference type="VEuPathDB" id="FungiDB:PLEOSDRAFT_1107980"/>
<dbReference type="EMBL" id="KL198011">
    <property type="protein sequence ID" value="KDQ25073.1"/>
    <property type="molecule type" value="Genomic_DNA"/>
</dbReference>
<sequence>MDAYYDTSLAVAALEDHIESRAEAGLPQMFIMTAEMGDRFGFNIHGSPNGTSKLVRHQNPSGEVEEATIGIQGIVCKTALPPFSIGIRRGDNRTRHLRQGITVTGLGSKHFDQIIANAKHIHTMFSRYTPKGKLKTPPDFIGSYEHSTDKVKAGYSTISASNRFFTPKKQATDYEEVTIGEEIDPHGVLGNVDTEKWVYTEDNKVDYYTIGVSKDGETTYTPTLPIVFQVGDIVELQASLLCVPADREHALKLVLRSVALLDGQHTTQHPPQPSKKLKRSNPYALEARGNPIQCRQARVDVNEAGADVAINTSDVAGNTEVMEE</sequence>
<name>A0A067NAJ7_PLEO1</name>
<dbReference type="HOGENOM" id="CLU_067622_1_1_1"/>
<dbReference type="AlphaFoldDB" id="A0A067NAJ7"/>
<evidence type="ECO:0000313" key="2">
    <source>
        <dbReference type="Proteomes" id="UP000027073"/>
    </source>
</evidence>
<dbReference type="Proteomes" id="UP000027073">
    <property type="component" value="Unassembled WGS sequence"/>
</dbReference>
<dbReference type="InParanoid" id="A0A067NAJ7"/>
<organism evidence="1 2">
    <name type="scientific">Pleurotus ostreatus (strain PC15)</name>
    <name type="common">Oyster mushroom</name>
    <dbReference type="NCBI Taxonomy" id="1137138"/>
    <lineage>
        <taxon>Eukaryota</taxon>
        <taxon>Fungi</taxon>
        <taxon>Dikarya</taxon>
        <taxon>Basidiomycota</taxon>
        <taxon>Agaricomycotina</taxon>
        <taxon>Agaricomycetes</taxon>
        <taxon>Agaricomycetidae</taxon>
        <taxon>Agaricales</taxon>
        <taxon>Pleurotineae</taxon>
        <taxon>Pleurotaceae</taxon>
        <taxon>Pleurotus</taxon>
    </lineage>
</organism>
<reference evidence="2" key="1">
    <citation type="journal article" date="2014" name="Proc. Natl. Acad. Sci. U.S.A.">
        <title>Extensive sampling of basidiomycete genomes demonstrates inadequacy of the white-rot/brown-rot paradigm for wood decay fungi.</title>
        <authorList>
            <person name="Riley R."/>
            <person name="Salamov A.A."/>
            <person name="Brown D.W."/>
            <person name="Nagy L.G."/>
            <person name="Floudas D."/>
            <person name="Held B.W."/>
            <person name="Levasseur A."/>
            <person name="Lombard V."/>
            <person name="Morin E."/>
            <person name="Otillar R."/>
            <person name="Lindquist E.A."/>
            <person name="Sun H."/>
            <person name="LaButti K.M."/>
            <person name="Schmutz J."/>
            <person name="Jabbour D."/>
            <person name="Luo H."/>
            <person name="Baker S.E."/>
            <person name="Pisabarro A.G."/>
            <person name="Walton J.D."/>
            <person name="Blanchette R.A."/>
            <person name="Henrissat B."/>
            <person name="Martin F."/>
            <person name="Cullen D."/>
            <person name="Hibbett D.S."/>
            <person name="Grigoriev I.V."/>
        </authorList>
    </citation>
    <scope>NUCLEOTIDE SEQUENCE [LARGE SCALE GENOMIC DNA]</scope>
    <source>
        <strain evidence="2">PC15</strain>
    </source>
</reference>
<proteinExistence type="predicted"/>
<dbReference type="OrthoDB" id="3269456at2759"/>
<protein>
    <submittedName>
        <fullName evidence="1">Uncharacterized protein</fullName>
    </submittedName>
</protein>
<evidence type="ECO:0000313" key="1">
    <source>
        <dbReference type="EMBL" id="KDQ25073.1"/>
    </source>
</evidence>
<accession>A0A067NAJ7</accession>